<gene>
    <name evidence="1" type="ORF">GCM10007147_16090</name>
</gene>
<dbReference type="EMBL" id="BMXL01000006">
    <property type="protein sequence ID" value="GHD22139.1"/>
    <property type="molecule type" value="Genomic_DNA"/>
</dbReference>
<dbReference type="Pfam" id="PF08798">
    <property type="entry name" value="CRISPR_assoc"/>
    <property type="match status" value="1"/>
</dbReference>
<keyword evidence="2" id="KW-1185">Reference proteome</keyword>
<evidence type="ECO:0000313" key="2">
    <source>
        <dbReference type="Proteomes" id="UP000654947"/>
    </source>
</evidence>
<dbReference type="NCBIfam" id="TIGR01907">
    <property type="entry name" value="casE_Cse3"/>
    <property type="match status" value="1"/>
</dbReference>
<dbReference type="Gene3D" id="3.30.70.1200">
    <property type="entry name" value="Crispr-associated protein, domain 1"/>
    <property type="match status" value="1"/>
</dbReference>
<dbReference type="InterPro" id="IPR010179">
    <property type="entry name" value="CRISPR-assoc_prot_Cse3"/>
</dbReference>
<dbReference type="Proteomes" id="UP000654947">
    <property type="component" value="Unassembled WGS sequence"/>
</dbReference>
<dbReference type="AlphaFoldDB" id="A0A918XAH5"/>
<reference evidence="1 2" key="1">
    <citation type="journal article" date="2014" name="Int. J. Syst. Evol. Microbiol.">
        <title>Complete genome sequence of Corynebacterium casei LMG S-19264T (=DSM 44701T), isolated from a smear-ripened cheese.</title>
        <authorList>
            <consortium name="US DOE Joint Genome Institute (JGI-PGF)"/>
            <person name="Walter F."/>
            <person name="Albersmeier A."/>
            <person name="Kalinowski J."/>
            <person name="Ruckert C."/>
        </authorList>
    </citation>
    <scope>NUCLEOTIDE SEQUENCE [LARGE SCALE GENOMIC DNA]</scope>
    <source>
        <strain evidence="1 2">KCTC 19473</strain>
    </source>
</reference>
<comment type="caution">
    <text evidence="1">The sequence shown here is derived from an EMBL/GenBank/DDBJ whole genome shotgun (WGS) entry which is preliminary data.</text>
</comment>
<dbReference type="SMART" id="SM01101">
    <property type="entry name" value="CRISPR_assoc"/>
    <property type="match status" value="1"/>
</dbReference>
<organism evidence="1 2">
    <name type="scientific">Nocardiopsis kunsanensis</name>
    <dbReference type="NCBI Taxonomy" id="141693"/>
    <lineage>
        <taxon>Bacteria</taxon>
        <taxon>Bacillati</taxon>
        <taxon>Actinomycetota</taxon>
        <taxon>Actinomycetes</taxon>
        <taxon>Streptosporangiales</taxon>
        <taxon>Nocardiopsidaceae</taxon>
        <taxon>Nocardiopsis</taxon>
    </lineage>
</organism>
<accession>A0A918XAH5</accession>
<proteinExistence type="predicted"/>
<dbReference type="Gene3D" id="3.30.70.1210">
    <property type="entry name" value="Crispr-associated protein, domain 2"/>
    <property type="match status" value="1"/>
</dbReference>
<sequence length="224" mass="25214">MFLTRLQLDPGRPGTRRLLASPRTVHGAVVKAFDGREMVVAGQGRVLWRLDQASGNKLYLYVVSPTEPDLSHVASDAGWPEHPVQTRDYAPLLDRLEKGQTWNFRLAANPVRSVRTDDKQTTTKRTAQLTVAGQTKWLLERQERLGFEVVQTTRDHELMVHNRRGLWFDKRERATGERNRVPLYSVTYDGRLRITDPEALRSALVSGVGKGKAYGCGLLTLAPA</sequence>
<dbReference type="CDD" id="cd09727">
    <property type="entry name" value="Cas6_I-E"/>
    <property type="match status" value="1"/>
</dbReference>
<name>A0A918XAH5_9ACTN</name>
<protein>
    <submittedName>
        <fullName evidence="1">Type I-E CRISPR-associated protein Cas6/Cse3/CasE</fullName>
    </submittedName>
</protein>
<dbReference type="SUPFAM" id="SSF117987">
    <property type="entry name" value="CRISPR-associated protein"/>
    <property type="match status" value="2"/>
</dbReference>
<dbReference type="RefSeq" id="WP_193517683.1">
    <property type="nucleotide sequence ID" value="NZ_BMXL01000006.1"/>
</dbReference>
<evidence type="ECO:0000313" key="1">
    <source>
        <dbReference type="EMBL" id="GHD22139.1"/>
    </source>
</evidence>